<evidence type="ECO:0000256" key="1">
    <source>
        <dbReference type="SAM" id="MobiDB-lite"/>
    </source>
</evidence>
<feature type="domain" description="F-box" evidence="2">
    <location>
        <begin position="76"/>
        <end position="112"/>
    </location>
</feature>
<evidence type="ECO:0000313" key="4">
    <source>
        <dbReference type="Proteomes" id="UP000283530"/>
    </source>
</evidence>
<evidence type="ECO:0000313" key="3">
    <source>
        <dbReference type="EMBL" id="RWR88207.1"/>
    </source>
</evidence>
<dbReference type="Pfam" id="PF23622">
    <property type="entry name" value="LRR_At1g61320_AtMIF1"/>
    <property type="match status" value="1"/>
</dbReference>
<dbReference type="AlphaFoldDB" id="A0A3S3MXP3"/>
<gene>
    <name evidence="3" type="ORF">CKAN_01720000</name>
</gene>
<dbReference type="InterPro" id="IPR055357">
    <property type="entry name" value="LRR_At1g61320_AtMIF1"/>
</dbReference>
<organism evidence="3 4">
    <name type="scientific">Cinnamomum micranthum f. kanehirae</name>
    <dbReference type="NCBI Taxonomy" id="337451"/>
    <lineage>
        <taxon>Eukaryota</taxon>
        <taxon>Viridiplantae</taxon>
        <taxon>Streptophyta</taxon>
        <taxon>Embryophyta</taxon>
        <taxon>Tracheophyta</taxon>
        <taxon>Spermatophyta</taxon>
        <taxon>Magnoliopsida</taxon>
        <taxon>Magnoliidae</taxon>
        <taxon>Laurales</taxon>
        <taxon>Lauraceae</taxon>
        <taxon>Cinnamomum</taxon>
    </lineage>
</organism>
<dbReference type="STRING" id="337451.A0A3S3MXP3"/>
<protein>
    <submittedName>
        <fullName evidence="3">F-box-like protein</fullName>
    </submittedName>
</protein>
<dbReference type="InterPro" id="IPR036047">
    <property type="entry name" value="F-box-like_dom_sf"/>
</dbReference>
<dbReference type="SMART" id="SM00579">
    <property type="entry name" value="FBD"/>
    <property type="match status" value="1"/>
</dbReference>
<dbReference type="SUPFAM" id="SSF81383">
    <property type="entry name" value="F-box domain"/>
    <property type="match status" value="1"/>
</dbReference>
<accession>A0A3S3MXP3</accession>
<dbReference type="InterPro" id="IPR006566">
    <property type="entry name" value="FBD"/>
</dbReference>
<dbReference type="SMART" id="SM00256">
    <property type="entry name" value="FBOX"/>
    <property type="match status" value="1"/>
</dbReference>
<sequence>MGDKFLFWSDLWVGDTTLATSFLELYFVCKRSESQAGHLPTFFYFRDCKKVEKMEGSGFLKKHCLKDTSTNSFDSCDYLSVLPDPLLLHILSFLPMKDVIKSSFLSRRWRSLWMYVPTIDFTSWWEPEVSKSVDRFLAYYKSKKIQKFCVSCSSKDVVTIDSWIHFTSRRDVEELYLDFSSRNDKDSSNEEVSGNEYDGRSDEDGSNEEVYGNGYHGLYKLPFSFFRSASLRVLTLKCCALNLPSSVSFALLKTLCLYALEITGNMFKILTSGCPLLEDLTLRNCNSETDLDIFVANPHLKRLEINEYKISGRIEIYAPSLLMIEFTRRMERNDYSSVKKLPLLVSAKFDCNEMDDDIWEDEISTFSKWAELLGYLHVKDLKLCSWFIQALSINEVQDFTGPPIVATHLELTTGLGKWELPGLAYLLRNSSNLETLTLNVEESIQIDLQGTFGDDYDFDEQNYWKVESIPLQHLKMIRVNNFMGGYSHFRILSEEKILSDANKQLKFMKFLLRNSMILERMIIKISRETKIRELVDEAALLFKVTKKLLAFPRASPIAKVLISY</sequence>
<dbReference type="Gene3D" id="3.80.10.10">
    <property type="entry name" value="Ribonuclease Inhibitor"/>
    <property type="match status" value="1"/>
</dbReference>
<dbReference type="InterPro" id="IPR050232">
    <property type="entry name" value="FBL13/AtMIF1-like"/>
</dbReference>
<dbReference type="Proteomes" id="UP000283530">
    <property type="component" value="Unassembled WGS sequence"/>
</dbReference>
<dbReference type="InterPro" id="IPR032675">
    <property type="entry name" value="LRR_dom_sf"/>
</dbReference>
<keyword evidence="4" id="KW-1185">Reference proteome</keyword>
<dbReference type="InterPro" id="IPR053781">
    <property type="entry name" value="F-box_AtFBL13-like"/>
</dbReference>
<proteinExistence type="predicted"/>
<dbReference type="EMBL" id="QPKB01000007">
    <property type="protein sequence ID" value="RWR88207.1"/>
    <property type="molecule type" value="Genomic_DNA"/>
</dbReference>
<dbReference type="Gene3D" id="1.20.1280.50">
    <property type="match status" value="1"/>
</dbReference>
<dbReference type="SUPFAM" id="SSF52047">
    <property type="entry name" value="RNI-like"/>
    <property type="match status" value="1"/>
</dbReference>
<name>A0A3S3MXP3_9MAGN</name>
<feature type="region of interest" description="Disordered" evidence="1">
    <location>
        <begin position="182"/>
        <end position="206"/>
    </location>
</feature>
<dbReference type="PROSITE" id="PS50181">
    <property type="entry name" value="FBOX"/>
    <property type="match status" value="1"/>
</dbReference>
<dbReference type="PANTHER" id="PTHR31900">
    <property type="entry name" value="F-BOX/RNI SUPERFAMILY PROTEIN-RELATED"/>
    <property type="match status" value="1"/>
</dbReference>
<reference evidence="3 4" key="1">
    <citation type="journal article" date="2019" name="Nat. Plants">
        <title>Stout camphor tree genome fills gaps in understanding of flowering plant genome evolution.</title>
        <authorList>
            <person name="Chaw S.M."/>
            <person name="Liu Y.C."/>
            <person name="Wu Y.W."/>
            <person name="Wang H.Y."/>
            <person name="Lin C.I."/>
            <person name="Wu C.S."/>
            <person name="Ke H.M."/>
            <person name="Chang L.Y."/>
            <person name="Hsu C.Y."/>
            <person name="Yang H.T."/>
            <person name="Sudianto E."/>
            <person name="Hsu M.H."/>
            <person name="Wu K.P."/>
            <person name="Wang L.N."/>
            <person name="Leebens-Mack J.H."/>
            <person name="Tsai I.J."/>
        </authorList>
    </citation>
    <scope>NUCLEOTIDE SEQUENCE [LARGE SCALE GENOMIC DNA]</scope>
    <source>
        <strain evidence="4">cv. Chaw 1501</strain>
        <tissue evidence="3">Young leaves</tissue>
    </source>
</reference>
<evidence type="ECO:0000259" key="2">
    <source>
        <dbReference type="PROSITE" id="PS50181"/>
    </source>
</evidence>
<comment type="caution">
    <text evidence="3">The sequence shown here is derived from an EMBL/GenBank/DDBJ whole genome shotgun (WGS) entry which is preliminary data.</text>
</comment>
<dbReference type="Pfam" id="PF00646">
    <property type="entry name" value="F-box"/>
    <property type="match status" value="1"/>
</dbReference>
<dbReference type="OrthoDB" id="1939276at2759"/>
<dbReference type="InterPro" id="IPR001810">
    <property type="entry name" value="F-box_dom"/>
</dbReference>
<dbReference type="PANTHER" id="PTHR31900:SF30">
    <property type="entry name" value="SUPERFAMILY PROTEIN, PUTATIVE-RELATED"/>
    <property type="match status" value="1"/>
</dbReference>
<dbReference type="CDD" id="cd22160">
    <property type="entry name" value="F-box_AtFBL13-like"/>
    <property type="match status" value="1"/>
</dbReference>